<organism evidence="1 2">
    <name type="scientific">Symbiodinium natans</name>
    <dbReference type="NCBI Taxonomy" id="878477"/>
    <lineage>
        <taxon>Eukaryota</taxon>
        <taxon>Sar</taxon>
        <taxon>Alveolata</taxon>
        <taxon>Dinophyceae</taxon>
        <taxon>Suessiales</taxon>
        <taxon>Symbiodiniaceae</taxon>
        <taxon>Symbiodinium</taxon>
    </lineage>
</organism>
<sequence length="389" mass="43112">MAGGRLCAASLPHKSTVEDVVEALKPQLGLPKAYFDVYVAGEIILDRCQLACSHKELIISEDSLGPPRKFLAALSKKAFDPNSHHFDQKWTERTAPDVDQAEVARFLEDLGLSSHEEAVRLMRVLGCLTSIAESWNMFNLEYLQKFEPGIKTFKHALCEHWLHVARNAAKQKVSRDPGPLFLPCLDGRGCIFRVSLFGADAAFPQSVGRPLQGSLSKANVRPQHRLGELMLASASLDSDASEISSEVVREAFRSWQLDVVLEPRPSPEDVVRMAHVQLLLSCNVGPVEVEGNLPANLVQHVAAALRWHVRVLRFGIDPFADKALAQHLEQAMQVAFEGRGRFRGVLLLVLDLPDSNDLHGPCQQLAQNFAESMPVRFIICTRPPERISA</sequence>
<accession>A0A812IFW7</accession>
<evidence type="ECO:0000313" key="2">
    <source>
        <dbReference type="Proteomes" id="UP000604046"/>
    </source>
</evidence>
<proteinExistence type="predicted"/>
<reference evidence="1" key="1">
    <citation type="submission" date="2021-02" db="EMBL/GenBank/DDBJ databases">
        <authorList>
            <person name="Dougan E. K."/>
            <person name="Rhodes N."/>
            <person name="Thang M."/>
            <person name="Chan C."/>
        </authorList>
    </citation>
    <scope>NUCLEOTIDE SEQUENCE</scope>
</reference>
<evidence type="ECO:0000313" key="1">
    <source>
        <dbReference type="EMBL" id="CAE7037066.1"/>
    </source>
</evidence>
<comment type="caution">
    <text evidence="1">The sequence shown here is derived from an EMBL/GenBank/DDBJ whole genome shotgun (WGS) entry which is preliminary data.</text>
</comment>
<dbReference type="Proteomes" id="UP000604046">
    <property type="component" value="Unassembled WGS sequence"/>
</dbReference>
<evidence type="ECO:0008006" key="3">
    <source>
        <dbReference type="Google" id="ProtNLM"/>
    </source>
</evidence>
<protein>
    <recommendedName>
        <fullName evidence="3">Ubiquitin-like domain-containing protein</fullName>
    </recommendedName>
</protein>
<dbReference type="EMBL" id="CAJNDS010000272">
    <property type="protein sequence ID" value="CAE7037066.1"/>
    <property type="molecule type" value="Genomic_DNA"/>
</dbReference>
<dbReference type="AlphaFoldDB" id="A0A812IFW7"/>
<keyword evidence="2" id="KW-1185">Reference proteome</keyword>
<dbReference type="OrthoDB" id="407300at2759"/>
<name>A0A812IFW7_9DINO</name>
<gene>
    <name evidence="1" type="ORF">SNAT2548_LOCUS4444</name>
</gene>